<evidence type="ECO:0000313" key="4">
    <source>
        <dbReference type="EMBL" id="CAF3276630.1"/>
    </source>
</evidence>
<protein>
    <recommendedName>
        <fullName evidence="3">Enoyl reductase (ER) domain-containing protein</fullName>
    </recommendedName>
</protein>
<dbReference type="InterPro" id="IPR011032">
    <property type="entry name" value="GroES-like_sf"/>
</dbReference>
<comment type="caution">
    <text evidence="4">The sequence shown here is derived from an EMBL/GenBank/DDBJ whole genome shotgun (WGS) entry which is preliminary data.</text>
</comment>
<dbReference type="PANTHER" id="PTHR48106">
    <property type="entry name" value="QUINONE OXIDOREDUCTASE PIG3-RELATED"/>
    <property type="match status" value="1"/>
</dbReference>
<proteinExistence type="predicted"/>
<evidence type="ECO:0000313" key="6">
    <source>
        <dbReference type="EMBL" id="CAF4397950.1"/>
    </source>
</evidence>
<dbReference type="Pfam" id="PF08240">
    <property type="entry name" value="ADH_N"/>
    <property type="match status" value="1"/>
</dbReference>
<accession>A0A817S6F4</accession>
<dbReference type="PANTHER" id="PTHR48106:SF18">
    <property type="entry name" value="QUINONE OXIDOREDUCTASE PIG3"/>
    <property type="match status" value="1"/>
</dbReference>
<dbReference type="SUPFAM" id="SSF51735">
    <property type="entry name" value="NAD(P)-binding Rossmann-fold domains"/>
    <property type="match status" value="1"/>
</dbReference>
<keyword evidence="1" id="KW-0521">NADP</keyword>
<dbReference type="EMBL" id="CAJOBO010001645">
    <property type="protein sequence ID" value="CAF4397950.1"/>
    <property type="molecule type" value="Genomic_DNA"/>
</dbReference>
<evidence type="ECO:0000256" key="2">
    <source>
        <dbReference type="ARBA" id="ARBA00023002"/>
    </source>
</evidence>
<dbReference type="SUPFAM" id="SSF50129">
    <property type="entry name" value="GroES-like"/>
    <property type="match status" value="1"/>
</dbReference>
<dbReference type="EMBL" id="CAJNYD010003129">
    <property type="protein sequence ID" value="CAF3481103.1"/>
    <property type="molecule type" value="Genomic_DNA"/>
</dbReference>
<dbReference type="Proteomes" id="UP000663825">
    <property type="component" value="Unassembled WGS sequence"/>
</dbReference>
<dbReference type="EMBL" id="CAJNXB010002780">
    <property type="protein sequence ID" value="CAF3276630.1"/>
    <property type="molecule type" value="Genomic_DNA"/>
</dbReference>
<reference evidence="4" key="1">
    <citation type="submission" date="2021-02" db="EMBL/GenBank/DDBJ databases">
        <authorList>
            <person name="Nowell W R."/>
        </authorList>
    </citation>
    <scope>NUCLEOTIDE SEQUENCE</scope>
</reference>
<feature type="domain" description="Enoyl reductase (ER)" evidence="3">
    <location>
        <begin position="16"/>
        <end position="334"/>
    </location>
</feature>
<sequence>MSVPEKMRAVLLKGFGDRDNLYIGETDVPKIKDDEVLVKVHAFGVNRADTMQRKGQYPPPPGVTDIIGLEASGEIVLVGDKAKEQWNNGDKVMVLVAGGSYAEYVTAHMGCVMKIPEGISMIDAAGIPETFLTAYQGLRLIGNIKKGDIALIHAGASGVGTAAIQLAKFFGAKVATTVGSNEKIAYCKKIGADTAINYKHGPWVKTLQEFTREWNKPGFDIVYESIGKDYVEANQEVLGVDSRWIVYSCQSGTEADKLSLSTLMRKRITLSGTVLRARSADYKTNLVKCFQNEATNGFLNGKLKVITDKTWPMEQIADAHKYMEDNLTMGKLVVTIIQDEQ</sequence>
<dbReference type="Proteomes" id="UP000663833">
    <property type="component" value="Unassembled WGS sequence"/>
</dbReference>
<evidence type="ECO:0000256" key="1">
    <source>
        <dbReference type="ARBA" id="ARBA00022857"/>
    </source>
</evidence>
<dbReference type="GO" id="GO:0070402">
    <property type="term" value="F:NADPH binding"/>
    <property type="evidence" value="ECO:0007669"/>
    <property type="project" value="TreeGrafter"/>
</dbReference>
<keyword evidence="2" id="KW-0560">Oxidoreductase</keyword>
<dbReference type="InterPro" id="IPR014189">
    <property type="entry name" value="Quinone_OxRdtase_PIG3"/>
</dbReference>
<dbReference type="InterPro" id="IPR013149">
    <property type="entry name" value="ADH-like_C"/>
</dbReference>
<evidence type="ECO:0000259" key="3">
    <source>
        <dbReference type="SMART" id="SM00829"/>
    </source>
</evidence>
<dbReference type="InterPro" id="IPR020843">
    <property type="entry name" value="ER"/>
</dbReference>
<dbReference type="Proteomes" id="UP000663851">
    <property type="component" value="Unassembled WGS sequence"/>
</dbReference>
<gene>
    <name evidence="6" type="ORF">HFQ381_LOCUS19866</name>
    <name evidence="5" type="ORF">LUA448_LOCUS24033</name>
    <name evidence="4" type="ORF">TIS948_LOCUS16639</name>
</gene>
<dbReference type="NCBIfam" id="TIGR02824">
    <property type="entry name" value="quinone_pig3"/>
    <property type="match status" value="1"/>
</dbReference>
<organism evidence="4 7">
    <name type="scientific">Rotaria socialis</name>
    <dbReference type="NCBI Taxonomy" id="392032"/>
    <lineage>
        <taxon>Eukaryota</taxon>
        <taxon>Metazoa</taxon>
        <taxon>Spiralia</taxon>
        <taxon>Gnathifera</taxon>
        <taxon>Rotifera</taxon>
        <taxon>Eurotatoria</taxon>
        <taxon>Bdelloidea</taxon>
        <taxon>Philodinida</taxon>
        <taxon>Philodinidae</taxon>
        <taxon>Rotaria</taxon>
    </lineage>
</organism>
<dbReference type="Gene3D" id="3.90.180.10">
    <property type="entry name" value="Medium-chain alcohol dehydrogenases, catalytic domain"/>
    <property type="match status" value="1"/>
</dbReference>
<dbReference type="InterPro" id="IPR013154">
    <property type="entry name" value="ADH-like_N"/>
</dbReference>
<dbReference type="SMART" id="SM00829">
    <property type="entry name" value="PKS_ER"/>
    <property type="match status" value="1"/>
</dbReference>
<dbReference type="InterPro" id="IPR036291">
    <property type="entry name" value="NAD(P)-bd_dom_sf"/>
</dbReference>
<dbReference type="OrthoDB" id="3509362at2759"/>
<evidence type="ECO:0000313" key="7">
    <source>
        <dbReference type="Proteomes" id="UP000663825"/>
    </source>
</evidence>
<dbReference type="GO" id="GO:0016651">
    <property type="term" value="F:oxidoreductase activity, acting on NAD(P)H"/>
    <property type="evidence" value="ECO:0007669"/>
    <property type="project" value="TreeGrafter"/>
</dbReference>
<dbReference type="Gene3D" id="3.40.50.720">
    <property type="entry name" value="NAD(P)-binding Rossmann-like Domain"/>
    <property type="match status" value="1"/>
</dbReference>
<dbReference type="Pfam" id="PF00107">
    <property type="entry name" value="ADH_zinc_N"/>
    <property type="match status" value="1"/>
</dbReference>
<name>A0A817S6F4_9BILA</name>
<evidence type="ECO:0000313" key="5">
    <source>
        <dbReference type="EMBL" id="CAF3481103.1"/>
    </source>
</evidence>
<dbReference type="AlphaFoldDB" id="A0A817S6F4"/>
<dbReference type="CDD" id="cd05276">
    <property type="entry name" value="p53_inducible_oxidoreductase"/>
    <property type="match status" value="1"/>
</dbReference>